<protein>
    <recommendedName>
        <fullName evidence="1">KRAB domain-containing protein</fullName>
    </recommendedName>
</protein>
<evidence type="ECO:0000259" key="1">
    <source>
        <dbReference type="Pfam" id="PF01352"/>
    </source>
</evidence>
<sequence length="65" mass="7873">MFLQEPETQKGVPIRCEDVTVYLSMEEWEYVERHKELYEDVMMEDHQLLSSQEDVALPRWRNVEG</sequence>
<dbReference type="AlphaFoldDB" id="A0A8C5MFB0"/>
<organism evidence="2 3">
    <name type="scientific">Leptobrachium leishanense</name>
    <name type="common">Leishan spiny toad</name>
    <dbReference type="NCBI Taxonomy" id="445787"/>
    <lineage>
        <taxon>Eukaryota</taxon>
        <taxon>Metazoa</taxon>
        <taxon>Chordata</taxon>
        <taxon>Craniata</taxon>
        <taxon>Vertebrata</taxon>
        <taxon>Euteleostomi</taxon>
        <taxon>Amphibia</taxon>
        <taxon>Batrachia</taxon>
        <taxon>Anura</taxon>
        <taxon>Pelobatoidea</taxon>
        <taxon>Megophryidae</taxon>
        <taxon>Leptobrachium</taxon>
    </lineage>
</organism>
<dbReference type="GeneTree" id="ENSGT01010000228650"/>
<dbReference type="Pfam" id="PF01352">
    <property type="entry name" value="KRAB"/>
    <property type="match status" value="1"/>
</dbReference>
<dbReference type="GO" id="GO:0006355">
    <property type="term" value="P:regulation of DNA-templated transcription"/>
    <property type="evidence" value="ECO:0007669"/>
    <property type="project" value="InterPro"/>
</dbReference>
<proteinExistence type="predicted"/>
<dbReference type="Ensembl" id="ENSLLET00000012799.1">
    <property type="protein sequence ID" value="ENSLLEP00000012314.1"/>
    <property type="gene ID" value="ENSLLEG00000007817.1"/>
</dbReference>
<keyword evidence="3" id="KW-1185">Reference proteome</keyword>
<dbReference type="CDD" id="cd07765">
    <property type="entry name" value="KRAB_A-box"/>
    <property type="match status" value="1"/>
</dbReference>
<feature type="domain" description="KRAB" evidence="1">
    <location>
        <begin position="16"/>
        <end position="51"/>
    </location>
</feature>
<evidence type="ECO:0000313" key="3">
    <source>
        <dbReference type="Proteomes" id="UP000694569"/>
    </source>
</evidence>
<reference evidence="2" key="1">
    <citation type="submission" date="2025-08" db="UniProtKB">
        <authorList>
            <consortium name="Ensembl"/>
        </authorList>
    </citation>
    <scope>IDENTIFICATION</scope>
</reference>
<dbReference type="InterPro" id="IPR001909">
    <property type="entry name" value="KRAB"/>
</dbReference>
<dbReference type="Gene3D" id="6.10.140.140">
    <property type="match status" value="1"/>
</dbReference>
<dbReference type="InterPro" id="IPR036051">
    <property type="entry name" value="KRAB_dom_sf"/>
</dbReference>
<dbReference type="Proteomes" id="UP000694569">
    <property type="component" value="Unplaced"/>
</dbReference>
<evidence type="ECO:0000313" key="2">
    <source>
        <dbReference type="Ensembl" id="ENSLLEP00000012314.1"/>
    </source>
</evidence>
<reference evidence="2" key="2">
    <citation type="submission" date="2025-09" db="UniProtKB">
        <authorList>
            <consortium name="Ensembl"/>
        </authorList>
    </citation>
    <scope>IDENTIFICATION</scope>
</reference>
<name>A0A8C5MFB0_9ANUR</name>
<dbReference type="SUPFAM" id="SSF109640">
    <property type="entry name" value="KRAB domain (Kruppel-associated box)"/>
    <property type="match status" value="1"/>
</dbReference>
<dbReference type="OrthoDB" id="9892686at2759"/>
<accession>A0A8C5MFB0</accession>